<accession>A0AAN0T6N9</accession>
<keyword evidence="2" id="KW-1185">Reference proteome</keyword>
<dbReference type="Proteomes" id="UP000032024">
    <property type="component" value="Chromosome"/>
</dbReference>
<proteinExistence type="predicted"/>
<gene>
    <name evidence="1" type="ORF">SB48_HM08orf04851</name>
</gene>
<dbReference type="EMBL" id="CP010525">
    <property type="protein sequence ID" value="AJO23827.1"/>
    <property type="molecule type" value="Genomic_DNA"/>
</dbReference>
<organism evidence="1 2">
    <name type="scientific">Heyndrickxia coagulans</name>
    <name type="common">Weizmannia coagulans</name>
    <dbReference type="NCBI Taxonomy" id="1398"/>
    <lineage>
        <taxon>Bacteria</taxon>
        <taxon>Bacillati</taxon>
        <taxon>Bacillota</taxon>
        <taxon>Bacilli</taxon>
        <taxon>Bacillales</taxon>
        <taxon>Bacillaceae</taxon>
        <taxon>Heyndrickxia</taxon>
    </lineage>
</organism>
<evidence type="ECO:0000313" key="2">
    <source>
        <dbReference type="Proteomes" id="UP000032024"/>
    </source>
</evidence>
<reference evidence="2" key="1">
    <citation type="submission" date="2015-01" db="EMBL/GenBank/DDBJ databases">
        <title>Comparative genome analysis of Bacillus coagulans HM-08, Clostridium butyricum HM-68, Bacillus subtilis HM-66 and Bacillus paralicheniformis BL-09.</title>
        <authorList>
            <person name="Zhang H."/>
        </authorList>
    </citation>
    <scope>NUCLEOTIDE SEQUENCE [LARGE SCALE GENOMIC DNA]</scope>
    <source>
        <strain evidence="2">HM-08</strain>
    </source>
</reference>
<sequence>MAMATEIVAFQPVVLLLPILAISSPPFCYHFYEGFDIAYNVNCWSSEWDGC</sequence>
<evidence type="ECO:0000313" key="1">
    <source>
        <dbReference type="EMBL" id="AJO23827.1"/>
    </source>
</evidence>
<name>A0AAN0T6N9_HEYCO</name>
<protein>
    <submittedName>
        <fullName evidence="1">Uncharacterized protein</fullName>
    </submittedName>
</protein>
<dbReference type="AlphaFoldDB" id="A0AAN0T6N9"/>